<dbReference type="Pfam" id="PF11697">
    <property type="entry name" value="DUF3293"/>
    <property type="match status" value="1"/>
</dbReference>
<proteinExistence type="predicted"/>
<dbReference type="RefSeq" id="WP_189098011.1">
    <property type="nucleotide sequence ID" value="NZ_BMQO01000001.1"/>
</dbReference>
<gene>
    <name evidence="1" type="ORF">GCM10008961_00110</name>
</gene>
<dbReference type="EMBL" id="BMQO01000001">
    <property type="protein sequence ID" value="GGS13021.1"/>
    <property type="molecule type" value="Genomic_DNA"/>
</dbReference>
<name>A0ABQ2SCR1_9DEIO</name>
<evidence type="ECO:0000313" key="2">
    <source>
        <dbReference type="Proteomes" id="UP000620633"/>
    </source>
</evidence>
<evidence type="ECO:0000313" key="1">
    <source>
        <dbReference type="EMBL" id="GGS13021.1"/>
    </source>
</evidence>
<comment type="caution">
    <text evidence="1">The sequence shown here is derived from an EMBL/GenBank/DDBJ whole genome shotgun (WGS) entry which is preliminary data.</text>
</comment>
<accession>A0ABQ2SCR1</accession>
<evidence type="ECO:0008006" key="3">
    <source>
        <dbReference type="Google" id="ProtNLM"/>
    </source>
</evidence>
<organism evidence="1 2">
    <name type="scientific">Deinococcus knuensis</name>
    <dbReference type="NCBI Taxonomy" id="1837380"/>
    <lineage>
        <taxon>Bacteria</taxon>
        <taxon>Thermotogati</taxon>
        <taxon>Deinococcota</taxon>
        <taxon>Deinococci</taxon>
        <taxon>Deinococcales</taxon>
        <taxon>Deinococcaceae</taxon>
        <taxon>Deinococcus</taxon>
    </lineage>
</organism>
<dbReference type="Proteomes" id="UP000620633">
    <property type="component" value="Unassembled WGS sequence"/>
</dbReference>
<reference evidence="2" key="1">
    <citation type="journal article" date="2019" name="Int. J. Syst. Evol. Microbiol.">
        <title>The Global Catalogue of Microorganisms (GCM) 10K type strain sequencing project: providing services to taxonomists for standard genome sequencing and annotation.</title>
        <authorList>
            <consortium name="The Broad Institute Genomics Platform"/>
            <consortium name="The Broad Institute Genome Sequencing Center for Infectious Disease"/>
            <person name="Wu L."/>
            <person name="Ma J."/>
        </authorList>
    </citation>
    <scope>NUCLEOTIDE SEQUENCE [LARGE SCALE GENOMIC DNA]</scope>
    <source>
        <strain evidence="2">JCM 31406</strain>
    </source>
</reference>
<protein>
    <recommendedName>
        <fullName evidence="3">DUF3293 domain-containing protein</fullName>
    </recommendedName>
</protein>
<sequence>MTAPPDTAWPDPALRAAFRTTRYGPPGARVTLTAEGPGLPGALPDWTAGRWAIVTAWNPSGQRQSRGRNDAAHAALLAQATAWAGAPGRTVLEALNGEGGWREPSLVLRGPSLRGAARLGRAFGQAAVLYGCGARAALVWLPPGAELVRPERLWLRPVPDGQDVY</sequence>
<dbReference type="InterPro" id="IPR021710">
    <property type="entry name" value="DUF3293"/>
</dbReference>
<keyword evidence="2" id="KW-1185">Reference proteome</keyword>